<keyword evidence="6" id="KW-1185">Reference proteome</keyword>
<evidence type="ECO:0000259" key="4">
    <source>
        <dbReference type="PROSITE" id="PS50280"/>
    </source>
</evidence>
<organism evidence="5 6">
    <name type="scientific">Hydnum rufescens UP504</name>
    <dbReference type="NCBI Taxonomy" id="1448309"/>
    <lineage>
        <taxon>Eukaryota</taxon>
        <taxon>Fungi</taxon>
        <taxon>Dikarya</taxon>
        <taxon>Basidiomycota</taxon>
        <taxon>Agaricomycotina</taxon>
        <taxon>Agaricomycetes</taxon>
        <taxon>Cantharellales</taxon>
        <taxon>Hydnaceae</taxon>
        <taxon>Hydnum</taxon>
    </lineage>
</organism>
<evidence type="ECO:0000313" key="5">
    <source>
        <dbReference type="EMBL" id="KAF9519971.1"/>
    </source>
</evidence>
<dbReference type="InterPro" id="IPR015353">
    <property type="entry name" value="Rubisco_LSMT_subst-bd"/>
</dbReference>
<dbReference type="Pfam" id="PF09273">
    <property type="entry name" value="Rubis-subs-bind"/>
    <property type="match status" value="1"/>
</dbReference>
<keyword evidence="2" id="KW-0808">Transferase</keyword>
<dbReference type="InterPro" id="IPR001214">
    <property type="entry name" value="SET_dom"/>
</dbReference>
<evidence type="ECO:0000256" key="3">
    <source>
        <dbReference type="ARBA" id="ARBA00022691"/>
    </source>
</evidence>
<dbReference type="InterPro" id="IPR050600">
    <property type="entry name" value="SETD3_SETD6_MTase"/>
</dbReference>
<dbReference type="GO" id="GO:0032259">
    <property type="term" value="P:methylation"/>
    <property type="evidence" value="ECO:0007669"/>
    <property type="project" value="UniProtKB-KW"/>
</dbReference>
<dbReference type="PANTHER" id="PTHR13271">
    <property type="entry name" value="UNCHARACTERIZED PUTATIVE METHYLTRANSFERASE"/>
    <property type="match status" value="1"/>
</dbReference>
<feature type="domain" description="SET" evidence="4">
    <location>
        <begin position="17"/>
        <end position="262"/>
    </location>
</feature>
<evidence type="ECO:0000256" key="2">
    <source>
        <dbReference type="ARBA" id="ARBA00022679"/>
    </source>
</evidence>
<reference evidence="5" key="1">
    <citation type="journal article" date="2020" name="Nat. Commun.">
        <title>Large-scale genome sequencing of mycorrhizal fungi provides insights into the early evolution of symbiotic traits.</title>
        <authorList>
            <person name="Miyauchi S."/>
            <person name="Kiss E."/>
            <person name="Kuo A."/>
            <person name="Drula E."/>
            <person name="Kohler A."/>
            <person name="Sanchez-Garcia M."/>
            <person name="Morin E."/>
            <person name="Andreopoulos B."/>
            <person name="Barry K.W."/>
            <person name="Bonito G."/>
            <person name="Buee M."/>
            <person name="Carver A."/>
            <person name="Chen C."/>
            <person name="Cichocki N."/>
            <person name="Clum A."/>
            <person name="Culley D."/>
            <person name="Crous P.W."/>
            <person name="Fauchery L."/>
            <person name="Girlanda M."/>
            <person name="Hayes R.D."/>
            <person name="Keri Z."/>
            <person name="LaButti K."/>
            <person name="Lipzen A."/>
            <person name="Lombard V."/>
            <person name="Magnuson J."/>
            <person name="Maillard F."/>
            <person name="Murat C."/>
            <person name="Nolan M."/>
            <person name="Ohm R.A."/>
            <person name="Pangilinan J."/>
            <person name="Pereira M.F."/>
            <person name="Perotto S."/>
            <person name="Peter M."/>
            <person name="Pfister S."/>
            <person name="Riley R."/>
            <person name="Sitrit Y."/>
            <person name="Stielow J.B."/>
            <person name="Szollosi G."/>
            <person name="Zifcakova L."/>
            <person name="Stursova M."/>
            <person name="Spatafora J.W."/>
            <person name="Tedersoo L."/>
            <person name="Vaario L.M."/>
            <person name="Yamada A."/>
            <person name="Yan M."/>
            <person name="Wang P."/>
            <person name="Xu J."/>
            <person name="Bruns T."/>
            <person name="Baldrian P."/>
            <person name="Vilgalys R."/>
            <person name="Dunand C."/>
            <person name="Henrissat B."/>
            <person name="Grigoriev I.V."/>
            <person name="Hibbett D."/>
            <person name="Nagy L.G."/>
            <person name="Martin F.M."/>
        </authorList>
    </citation>
    <scope>NUCLEOTIDE SEQUENCE</scope>
    <source>
        <strain evidence="5">UP504</strain>
    </source>
</reference>
<keyword evidence="1" id="KW-0489">Methyltransferase</keyword>
<protein>
    <recommendedName>
        <fullName evidence="4">SET domain-containing protein</fullName>
    </recommendedName>
</protein>
<dbReference type="EMBL" id="MU128914">
    <property type="protein sequence ID" value="KAF9519971.1"/>
    <property type="molecule type" value="Genomic_DNA"/>
</dbReference>
<dbReference type="PROSITE" id="PS50280">
    <property type="entry name" value="SET"/>
    <property type="match status" value="1"/>
</dbReference>
<keyword evidence="3" id="KW-0949">S-adenosyl-L-methionine</keyword>
<dbReference type="CDD" id="cd19177">
    <property type="entry name" value="SET_SETD4"/>
    <property type="match status" value="1"/>
</dbReference>
<dbReference type="Proteomes" id="UP000886523">
    <property type="component" value="Unassembled WGS sequence"/>
</dbReference>
<evidence type="ECO:0000313" key="6">
    <source>
        <dbReference type="Proteomes" id="UP000886523"/>
    </source>
</evidence>
<dbReference type="InterPro" id="IPR046341">
    <property type="entry name" value="SET_dom_sf"/>
</dbReference>
<sequence>MDNLLEWLFSKDQISQLPVRCQRTPSGGRGLVLIRDIDPQTALFTIPARFLLNRFTIGHQYPLSDTQLTSTQLLSLHLYLHRHDREDKFWPFISSLPEEFDTHPLTWIIQTRGSGLYPIHSTLLRLLPGSARRPLNQVADRFQDDVDTIRSYLKSARIGKWDHPDSGLDVDGFLWAWLNVNTRCLYLRIGQTSSMVEDLTLCPLVDFANHTGNPQLSSQFIPNYSPPSLFNPHVPTEPLSITLTSRGAGPLKTGDEILLEYGSHSNTTLFSEYGFVLPRRSESDAGDIDLDDIIQDMLHPRGLLQGVLERWNYWHNWSIHTQPLPAHPSYRLLTVLRLICLPAAAHASIVQDSQSTPSDPHLPWEPSADDTFDRWKATVLGLTDSISDRNEEQIRELLASVCIRLQELSHTTLAQLDEEPILKEKGKDGWASYGFSCVQELWTEVRDVASQVHRSVVRGEEF</sequence>
<gene>
    <name evidence="5" type="ORF">BS47DRAFT_1481598</name>
</gene>
<dbReference type="SUPFAM" id="SSF82199">
    <property type="entry name" value="SET domain"/>
    <property type="match status" value="1"/>
</dbReference>
<dbReference type="OrthoDB" id="341421at2759"/>
<evidence type="ECO:0000256" key="1">
    <source>
        <dbReference type="ARBA" id="ARBA00022603"/>
    </source>
</evidence>
<name>A0A9P6B996_9AGAM</name>
<proteinExistence type="predicted"/>
<accession>A0A9P6B996</accession>
<comment type="caution">
    <text evidence="5">The sequence shown here is derived from an EMBL/GenBank/DDBJ whole genome shotgun (WGS) entry which is preliminary data.</text>
</comment>
<dbReference type="AlphaFoldDB" id="A0A9P6B996"/>
<dbReference type="GO" id="GO:0016279">
    <property type="term" value="F:protein-lysine N-methyltransferase activity"/>
    <property type="evidence" value="ECO:0007669"/>
    <property type="project" value="InterPro"/>
</dbReference>
<dbReference type="PANTHER" id="PTHR13271:SF47">
    <property type="entry name" value="ACTIN-HISTIDINE N-METHYLTRANSFERASE"/>
    <property type="match status" value="1"/>
</dbReference>
<dbReference type="InterPro" id="IPR044429">
    <property type="entry name" value="SETD4_SET"/>
</dbReference>
<dbReference type="Gene3D" id="3.90.1410.10">
    <property type="entry name" value="set domain protein methyltransferase, domain 1"/>
    <property type="match status" value="1"/>
</dbReference>